<dbReference type="InterPro" id="IPR052933">
    <property type="entry name" value="DNA_Protect_Modify"/>
</dbReference>
<proteinExistence type="predicted"/>
<evidence type="ECO:0000259" key="1">
    <source>
        <dbReference type="Pfam" id="PF02384"/>
    </source>
</evidence>
<dbReference type="EMBL" id="FOXX01000001">
    <property type="protein sequence ID" value="SFQ24426.1"/>
    <property type="molecule type" value="Genomic_DNA"/>
</dbReference>
<dbReference type="InterPro" id="IPR016843">
    <property type="entry name" value="S-AdoMet-dep_Ade-MeTrfase_prd"/>
</dbReference>
<dbReference type="PIRSF" id="PIRSF026567">
    <property type="entry name" value="Adenine_mtase_bact_prd"/>
    <property type="match status" value="1"/>
</dbReference>
<dbReference type="Proteomes" id="UP000182762">
    <property type="component" value="Unassembled WGS sequence"/>
</dbReference>
<dbReference type="PANTHER" id="PTHR41313">
    <property type="entry name" value="ADENINE-SPECIFIC METHYLTRANSFERASE"/>
    <property type="match status" value="1"/>
</dbReference>
<dbReference type="InterPro" id="IPR048375">
    <property type="entry name" value="YtxK-like_N"/>
</dbReference>
<evidence type="ECO:0000313" key="3">
    <source>
        <dbReference type="EMBL" id="SFQ24426.1"/>
    </source>
</evidence>
<dbReference type="PANTHER" id="PTHR41313:SF1">
    <property type="entry name" value="DNA METHYLASE ADENINE-SPECIFIC DOMAIN-CONTAINING PROTEIN"/>
    <property type="match status" value="1"/>
</dbReference>
<feature type="domain" description="DNA methylase adenine-specific" evidence="1">
    <location>
        <begin position="98"/>
        <end position="311"/>
    </location>
</feature>
<dbReference type="InterPro" id="IPR029063">
    <property type="entry name" value="SAM-dependent_MTases_sf"/>
</dbReference>
<feature type="domain" description="YtxK-like N-terminal helical" evidence="2">
    <location>
        <begin position="8"/>
        <end position="87"/>
    </location>
</feature>
<protein>
    <submittedName>
        <fullName evidence="3">Site-specific DNA-methyltransferase (Adenine-specific)</fullName>
    </submittedName>
</protein>
<dbReference type="RefSeq" id="WP_061802219.1">
    <property type="nucleotide sequence ID" value="NZ_FOXX01000001.1"/>
</dbReference>
<name>A0A1I5WY16_9BACI</name>
<gene>
    <name evidence="3" type="ORF">SAMN02745910_00800</name>
</gene>
<dbReference type="GeneID" id="93709554"/>
<dbReference type="Pfam" id="PF21106">
    <property type="entry name" value="YtxK_like"/>
    <property type="match status" value="1"/>
</dbReference>
<dbReference type="Gene3D" id="1.10.150.470">
    <property type="match status" value="1"/>
</dbReference>
<dbReference type="PRINTS" id="PR00507">
    <property type="entry name" value="N12N6MTFRASE"/>
</dbReference>
<dbReference type="SUPFAM" id="SSF53335">
    <property type="entry name" value="S-adenosyl-L-methionine-dependent methyltransferases"/>
    <property type="match status" value="1"/>
</dbReference>
<organism evidence="3 4">
    <name type="scientific">Priestia endophytica DSM 13796</name>
    <dbReference type="NCBI Taxonomy" id="1121089"/>
    <lineage>
        <taxon>Bacteria</taxon>
        <taxon>Bacillati</taxon>
        <taxon>Bacillota</taxon>
        <taxon>Bacilli</taxon>
        <taxon>Bacillales</taxon>
        <taxon>Bacillaceae</taxon>
        <taxon>Priestia</taxon>
    </lineage>
</organism>
<evidence type="ECO:0000259" key="2">
    <source>
        <dbReference type="Pfam" id="PF21106"/>
    </source>
</evidence>
<dbReference type="CDD" id="cd02440">
    <property type="entry name" value="AdoMet_MTases"/>
    <property type="match status" value="1"/>
</dbReference>
<dbReference type="Gene3D" id="3.40.50.150">
    <property type="entry name" value="Vaccinia Virus protein VP39"/>
    <property type="match status" value="1"/>
</dbReference>
<accession>A0A1I5WY16</accession>
<comment type="caution">
    <text evidence="3">The sequence shown here is derived from an EMBL/GenBank/DDBJ whole genome shotgun (WGS) entry which is preliminary data.</text>
</comment>
<dbReference type="Pfam" id="PF02384">
    <property type="entry name" value="N6_Mtase"/>
    <property type="match status" value="1"/>
</dbReference>
<keyword evidence="4" id="KW-1185">Reference proteome</keyword>
<evidence type="ECO:0000313" key="4">
    <source>
        <dbReference type="Proteomes" id="UP000182762"/>
    </source>
</evidence>
<sequence>MTELKEMETLFKVIDDTANILRNKLNCTYLEAVSETGENLFEKAILQEEVDDVTKKRVEKEYERVDIEKLSKESIRKAFQLAVLKGMKEATQPNHEMTPDAVSIFVGYFVQKLMEKKDEVSILDPAVGTGNLLTAILNGNSKKVRAYGSDVDELLVKLSYVNANLQHHEMEFFNQDSLQPLFVDPVDVVTVDLPVGYYPNDEGASNYRLRAEEGHSYAHYLFIEQSFRYLKEGGYLIALVPNNIFSGDEAKKLHAFIKEEGFIQGLLQLPLTMFKKEQHAKSIFIVQKKGATAVPPSQALLVDLPSFSNKEAMSDIMSQINEWFTAKQ</sequence>
<reference evidence="3 4" key="1">
    <citation type="submission" date="2016-10" db="EMBL/GenBank/DDBJ databases">
        <authorList>
            <person name="Varghese N."/>
            <person name="Submissions S."/>
        </authorList>
    </citation>
    <scope>NUCLEOTIDE SEQUENCE [LARGE SCALE GENOMIC DNA]</scope>
    <source>
        <strain evidence="3 4">DSM 13796</strain>
    </source>
</reference>
<dbReference type="InterPro" id="IPR003356">
    <property type="entry name" value="DNA_methylase_A-5"/>
</dbReference>